<dbReference type="GO" id="GO:0000978">
    <property type="term" value="F:RNA polymerase II cis-regulatory region sequence-specific DNA binding"/>
    <property type="evidence" value="ECO:0007669"/>
    <property type="project" value="TreeGrafter"/>
</dbReference>
<reference evidence="8" key="1">
    <citation type="submission" date="2022-01" db="EMBL/GenBank/DDBJ databases">
        <authorList>
            <person name="Braso-Vives M."/>
        </authorList>
    </citation>
    <scope>NUCLEOTIDE SEQUENCE</scope>
</reference>
<dbReference type="EMBL" id="OV696686">
    <property type="protein sequence ID" value="CAH1224562.1"/>
    <property type="molecule type" value="Genomic_DNA"/>
</dbReference>
<dbReference type="AlphaFoldDB" id="A0A8J9YHA1"/>
<evidence type="ECO:0000259" key="7">
    <source>
        <dbReference type="PROSITE" id="PS50157"/>
    </source>
</evidence>
<organism evidence="8 9">
    <name type="scientific">Branchiostoma lanceolatum</name>
    <name type="common">Common lancelet</name>
    <name type="synonym">Amphioxus lanceolatum</name>
    <dbReference type="NCBI Taxonomy" id="7740"/>
    <lineage>
        <taxon>Eukaryota</taxon>
        <taxon>Metazoa</taxon>
        <taxon>Chordata</taxon>
        <taxon>Cephalochordata</taxon>
        <taxon>Leptocardii</taxon>
        <taxon>Amphioxiformes</taxon>
        <taxon>Branchiostomatidae</taxon>
        <taxon>Branchiostoma</taxon>
    </lineage>
</organism>
<evidence type="ECO:0000256" key="1">
    <source>
        <dbReference type="ARBA" id="ARBA00022723"/>
    </source>
</evidence>
<protein>
    <submittedName>
        <fullName evidence="8">ZNF846 protein</fullName>
    </submittedName>
</protein>
<dbReference type="Pfam" id="PF00096">
    <property type="entry name" value="zf-C2H2"/>
    <property type="match status" value="3"/>
</dbReference>
<proteinExistence type="predicted"/>
<feature type="region of interest" description="Disordered" evidence="6">
    <location>
        <begin position="355"/>
        <end position="413"/>
    </location>
</feature>
<feature type="compositionally biased region" description="Basic and acidic residues" evidence="6">
    <location>
        <begin position="38"/>
        <end position="51"/>
    </location>
</feature>
<feature type="domain" description="C2H2-type" evidence="7">
    <location>
        <begin position="282"/>
        <end position="309"/>
    </location>
</feature>
<dbReference type="GO" id="GO:0000981">
    <property type="term" value="F:DNA-binding transcription factor activity, RNA polymerase II-specific"/>
    <property type="evidence" value="ECO:0007669"/>
    <property type="project" value="TreeGrafter"/>
</dbReference>
<feature type="compositionally biased region" description="Acidic residues" evidence="6">
    <location>
        <begin position="404"/>
        <end position="413"/>
    </location>
</feature>
<dbReference type="PROSITE" id="PS00028">
    <property type="entry name" value="ZINC_FINGER_C2H2_1"/>
    <property type="match status" value="3"/>
</dbReference>
<keyword evidence="1" id="KW-0479">Metal-binding</keyword>
<dbReference type="Gene3D" id="3.30.160.60">
    <property type="entry name" value="Classic Zinc Finger"/>
    <property type="match status" value="3"/>
</dbReference>
<dbReference type="Proteomes" id="UP000838412">
    <property type="component" value="Chromosome 1"/>
</dbReference>
<evidence type="ECO:0000256" key="2">
    <source>
        <dbReference type="ARBA" id="ARBA00022737"/>
    </source>
</evidence>
<evidence type="ECO:0000256" key="6">
    <source>
        <dbReference type="SAM" id="MobiDB-lite"/>
    </source>
</evidence>
<accession>A0A8J9YHA1</accession>
<dbReference type="SMART" id="SM00355">
    <property type="entry name" value="ZnF_C2H2"/>
    <property type="match status" value="3"/>
</dbReference>
<dbReference type="InterPro" id="IPR036236">
    <property type="entry name" value="Znf_C2H2_sf"/>
</dbReference>
<evidence type="ECO:0000313" key="8">
    <source>
        <dbReference type="EMBL" id="CAH1224562.1"/>
    </source>
</evidence>
<evidence type="ECO:0000313" key="9">
    <source>
        <dbReference type="Proteomes" id="UP000838412"/>
    </source>
</evidence>
<keyword evidence="3 5" id="KW-0863">Zinc-finger</keyword>
<dbReference type="OrthoDB" id="9998363at2759"/>
<keyword evidence="9" id="KW-1185">Reference proteome</keyword>
<dbReference type="InterPro" id="IPR013087">
    <property type="entry name" value="Znf_C2H2_type"/>
</dbReference>
<feature type="compositionally biased region" description="Basic and acidic residues" evidence="6">
    <location>
        <begin position="355"/>
        <end position="385"/>
    </location>
</feature>
<keyword evidence="4" id="KW-0862">Zinc</keyword>
<dbReference type="SUPFAM" id="SSF57667">
    <property type="entry name" value="beta-beta-alpha zinc fingers"/>
    <property type="match status" value="2"/>
</dbReference>
<dbReference type="PROSITE" id="PS50157">
    <property type="entry name" value="ZINC_FINGER_C2H2_2"/>
    <property type="match status" value="3"/>
</dbReference>
<evidence type="ECO:0000256" key="4">
    <source>
        <dbReference type="ARBA" id="ARBA00022833"/>
    </source>
</evidence>
<feature type="domain" description="C2H2-type" evidence="7">
    <location>
        <begin position="339"/>
        <end position="367"/>
    </location>
</feature>
<feature type="compositionally biased region" description="Low complexity" evidence="6">
    <location>
        <begin position="14"/>
        <end position="23"/>
    </location>
</feature>
<gene>
    <name evidence="8" type="primary">ZNF846</name>
    <name evidence="8" type="ORF">BLAG_LOCUS18</name>
</gene>
<dbReference type="PANTHER" id="PTHR23235:SF120">
    <property type="entry name" value="KRUPPEL-LIKE FACTOR 15"/>
    <property type="match status" value="1"/>
</dbReference>
<sequence length="413" mass="44520">MSAIDAETGRPGHRSSPGGRSEGMSPRKESSGPVRAHTPREDATGLSKDDVGPVLVHTPRKDSRGPVRAHTPSPPVITPVAPPFSTPGYPYGLFPGGRADLLQPAPLIPSASAGLPHGGAFLLGREKGFAPMPVGGRAGGHFDAFPRYGLLERCLCPSLGQTPDWFLKHSDSARPGGCHYYYGLLEKDHFLNGLKPPHGSPYPGGVLGAPVPSISPYRPALPTFFLGKDAFPTVSTPYPFRYPTLVDDALRKPAGALIDESPTSSSIQLTLKTGSNKTRKGHLCIYCGKLYSRKYGLKIHLRTHTGYKPLKCKVCLRPFGDPSNLNKHIRLHAEGETPYRCPHCGKVLVRRRDLERHVKSRHPDAATETAEHGTTKPEDDSERARLGPTATSDGTSDADAISDHDDDADDSEH</sequence>
<evidence type="ECO:0000256" key="3">
    <source>
        <dbReference type="ARBA" id="ARBA00022771"/>
    </source>
</evidence>
<name>A0A8J9YHA1_BRALA</name>
<dbReference type="FunFam" id="3.30.160.60:FF:000616">
    <property type="entry name" value="PR domain zinc finger protein 13"/>
    <property type="match status" value="1"/>
</dbReference>
<feature type="compositionally biased region" description="Pro residues" evidence="6">
    <location>
        <begin position="72"/>
        <end position="81"/>
    </location>
</feature>
<feature type="domain" description="C2H2-type" evidence="7">
    <location>
        <begin position="310"/>
        <end position="337"/>
    </location>
</feature>
<keyword evidence="2" id="KW-0677">Repeat</keyword>
<dbReference type="GO" id="GO:0008270">
    <property type="term" value="F:zinc ion binding"/>
    <property type="evidence" value="ECO:0007669"/>
    <property type="project" value="UniProtKB-KW"/>
</dbReference>
<evidence type="ECO:0000256" key="5">
    <source>
        <dbReference type="PROSITE-ProRule" id="PRU00042"/>
    </source>
</evidence>
<dbReference type="PANTHER" id="PTHR23235">
    <property type="entry name" value="KRUEPPEL-LIKE TRANSCRIPTION FACTOR"/>
    <property type="match status" value="1"/>
</dbReference>
<feature type="region of interest" description="Disordered" evidence="6">
    <location>
        <begin position="1"/>
        <end position="81"/>
    </location>
</feature>